<dbReference type="AlphaFoldDB" id="A0A484F6L7"/>
<name>A0A484F6L7_9EURY</name>
<sequence length="242" mass="27483">MIEKAFICFDSDDFQRVSDIFNSQSDDISNSLNVSNGSKVSNGSNLSNLCSPDSFQNAEITDLSGLLNETDITIVFIGKHTFEDEKVLHAIKESFNRGNAFLAVYLNNAEDVKKTGKELLGKNPFELFYFEHKDGKTTLNQGAVVLPGALKRRISSKEMKAKADFVKIYDYIKDNGAENLEKWIEEERQRKAEFWAECDKISDKEWPEALKVTHKGGIVSFFLYYDWISRSQKTNSSETVSQ</sequence>
<proteinExistence type="predicted"/>
<dbReference type="InterPro" id="IPR015032">
    <property type="entry name" value="ThsB__TIR-like_domain"/>
</dbReference>
<keyword evidence="3" id="KW-1185">Reference proteome</keyword>
<dbReference type="Pfam" id="PF08937">
    <property type="entry name" value="ThsB_TIR"/>
    <property type="match status" value="1"/>
</dbReference>
<evidence type="ECO:0000313" key="2">
    <source>
        <dbReference type="EMBL" id="TDQ70988.1"/>
    </source>
</evidence>
<protein>
    <submittedName>
        <fullName evidence="2">TIR-like protein DUF1863</fullName>
    </submittedName>
</protein>
<reference evidence="2 3" key="1">
    <citation type="submission" date="2019-03" db="EMBL/GenBank/DDBJ databases">
        <title>Genomic Encyclopedia of Type Strains, Phase IV (KMG-IV): sequencing the most valuable type-strain genomes for metagenomic binning, comparative biology and taxonomic classification.</title>
        <authorList>
            <person name="Goeker M."/>
        </authorList>
    </citation>
    <scope>NUCLEOTIDE SEQUENCE [LARGE SCALE GENOMIC DNA]</scope>
    <source>
        <strain evidence="2 3">DSM 13328</strain>
    </source>
</reference>
<gene>
    <name evidence="2" type="ORF">C7391_0086</name>
</gene>
<accession>A0A484F6L7</accession>
<dbReference type="EMBL" id="SNYS01000005">
    <property type="protein sequence ID" value="TDQ70988.1"/>
    <property type="molecule type" value="Genomic_DNA"/>
</dbReference>
<comment type="caution">
    <text evidence="2">The sequence shown here is derived from an EMBL/GenBank/DDBJ whole genome shotgun (WGS) entry which is preliminary data.</text>
</comment>
<evidence type="ECO:0000259" key="1">
    <source>
        <dbReference type="Pfam" id="PF08937"/>
    </source>
</evidence>
<feature type="domain" description="Thoeris protein ThsB TIR-like" evidence="1">
    <location>
        <begin position="6"/>
        <end position="110"/>
    </location>
</feature>
<evidence type="ECO:0000313" key="3">
    <source>
        <dbReference type="Proteomes" id="UP000294855"/>
    </source>
</evidence>
<organism evidence="2 3">
    <name type="scientific">Methanimicrococcus blatticola</name>
    <dbReference type="NCBI Taxonomy" id="91560"/>
    <lineage>
        <taxon>Archaea</taxon>
        <taxon>Methanobacteriati</taxon>
        <taxon>Methanobacteriota</taxon>
        <taxon>Stenosarchaea group</taxon>
        <taxon>Methanomicrobia</taxon>
        <taxon>Methanosarcinales</taxon>
        <taxon>Methanosarcinaceae</taxon>
        <taxon>Methanimicrococcus</taxon>
    </lineage>
</organism>
<dbReference type="RefSeq" id="WP_133516580.1">
    <property type="nucleotide sequence ID" value="NZ_JAHDUW010000001.1"/>
</dbReference>
<dbReference type="Proteomes" id="UP000294855">
    <property type="component" value="Unassembled WGS sequence"/>
</dbReference>